<evidence type="ECO:0000256" key="4">
    <source>
        <dbReference type="ARBA" id="ARBA00022692"/>
    </source>
</evidence>
<evidence type="ECO:0000256" key="11">
    <source>
        <dbReference type="ARBA" id="ARBA00023180"/>
    </source>
</evidence>
<dbReference type="Proteomes" id="UP000186698">
    <property type="component" value="Chromosome 2L"/>
</dbReference>
<dbReference type="SUPFAM" id="SSF81321">
    <property type="entry name" value="Family A G protein-coupled receptor-like"/>
    <property type="match status" value="1"/>
</dbReference>
<keyword evidence="8 13" id="KW-0472">Membrane</keyword>
<evidence type="ECO:0000256" key="5">
    <source>
        <dbReference type="ARBA" id="ARBA00022725"/>
    </source>
</evidence>
<dbReference type="GO" id="GO:0005549">
    <property type="term" value="F:odorant binding"/>
    <property type="evidence" value="ECO:0000318"/>
    <property type="project" value="GO_Central"/>
</dbReference>
<evidence type="ECO:0000256" key="3">
    <source>
        <dbReference type="ARBA" id="ARBA00022606"/>
    </source>
</evidence>
<keyword evidence="9" id="KW-1015">Disulfide bond</keyword>
<evidence type="ECO:0000256" key="1">
    <source>
        <dbReference type="ARBA" id="ARBA00004651"/>
    </source>
</evidence>
<evidence type="ECO:0000256" key="6">
    <source>
        <dbReference type="ARBA" id="ARBA00022989"/>
    </source>
</evidence>
<dbReference type="PANTHER" id="PTHR26451">
    <property type="entry name" value="G_PROTEIN_RECEP_F1_2 DOMAIN-CONTAINING PROTEIN"/>
    <property type="match status" value="1"/>
</dbReference>
<sequence length="339" mass="38858">MENEFNTSKNFVLLGIEEMERFKYLYCSLLLITYFFILMFSSTIIFVVVFDESLHEPMYTLIAILLLNGIFGSSCVFPKLITDLLLSSKEISHNGCFIQTFGVTLFAYFEISTFTIMAHDTYLAVGHPLRYPTLMTNSLALKLIMGSLIYNVILILPSSLLAARLPLCRSHISNIFCDNMAILILSCVDTSINKLYGAIIFVVDLIVMALLISHSYVRVFLICFKISKDAFKKAIHTLVTHLLNFSIFMIGVFFIFARYRLGTINLPVTYHILLSIITFIFPPLLTPVIYGIRMQTLKIKIIQLFKKGSSSKPENYRFVHEDHHFLGFYIQYFGILLMN</sequence>
<dbReference type="GO" id="GO:0016020">
    <property type="term" value="C:membrane"/>
    <property type="evidence" value="ECO:0000318"/>
    <property type="project" value="GO_Central"/>
</dbReference>
<feature type="transmembrane region" description="Helical" evidence="13">
    <location>
        <begin position="139"/>
        <end position="163"/>
    </location>
</feature>
<protein>
    <submittedName>
        <fullName evidence="16">Olfactory receptor 51L1</fullName>
    </submittedName>
</protein>
<dbReference type="GO" id="GO:0004984">
    <property type="term" value="F:olfactory receptor activity"/>
    <property type="evidence" value="ECO:0000318"/>
    <property type="project" value="GO_Central"/>
</dbReference>
<reference evidence="16" key="1">
    <citation type="submission" date="2025-08" db="UniProtKB">
        <authorList>
            <consortium name="RefSeq"/>
        </authorList>
    </citation>
    <scope>IDENTIFICATION</scope>
    <source>
        <strain evidence="16">J_2021</strain>
        <tissue evidence="16">Erythrocytes</tissue>
    </source>
</reference>
<evidence type="ECO:0000313" key="16">
    <source>
        <dbReference type="RefSeq" id="XP_018097777.2"/>
    </source>
</evidence>
<dbReference type="InterPro" id="IPR017452">
    <property type="entry name" value="GPCR_Rhodpsn_7TM"/>
</dbReference>
<evidence type="ECO:0000256" key="12">
    <source>
        <dbReference type="ARBA" id="ARBA00023224"/>
    </source>
</evidence>
<dbReference type="PROSITE" id="PS50262">
    <property type="entry name" value="G_PROTEIN_RECEP_F1_2"/>
    <property type="match status" value="1"/>
</dbReference>
<evidence type="ECO:0000259" key="14">
    <source>
        <dbReference type="PROSITE" id="PS50262"/>
    </source>
</evidence>
<dbReference type="RefSeq" id="XP_018097777.2">
    <property type="nucleotide sequence ID" value="XM_018242288.2"/>
</dbReference>
<evidence type="ECO:0000256" key="2">
    <source>
        <dbReference type="ARBA" id="ARBA00022475"/>
    </source>
</evidence>
<feature type="transmembrane region" description="Helical" evidence="13">
    <location>
        <begin position="58"/>
        <end position="77"/>
    </location>
</feature>
<evidence type="ECO:0000256" key="8">
    <source>
        <dbReference type="ARBA" id="ARBA00023136"/>
    </source>
</evidence>
<feature type="transmembrane region" description="Helical" evidence="13">
    <location>
        <begin position="24"/>
        <end position="46"/>
    </location>
</feature>
<keyword evidence="15" id="KW-1185">Reference proteome</keyword>
<accession>A0A8J0U7E4</accession>
<keyword evidence="11" id="KW-0325">Glycoprotein</keyword>
<dbReference type="AlphaFoldDB" id="A0A8J0U7E4"/>
<evidence type="ECO:0000313" key="15">
    <source>
        <dbReference type="Proteomes" id="UP000186698"/>
    </source>
</evidence>
<dbReference type="InterPro" id="IPR000725">
    <property type="entry name" value="Olfact_rcpt"/>
</dbReference>
<dbReference type="Pfam" id="PF13853">
    <property type="entry name" value="7tm_4"/>
    <property type="match status" value="1"/>
</dbReference>
<evidence type="ECO:0000256" key="7">
    <source>
        <dbReference type="ARBA" id="ARBA00023040"/>
    </source>
</evidence>
<dbReference type="GO" id="GO:0050911">
    <property type="term" value="P:detection of chemical stimulus involved in sensory perception of smell"/>
    <property type="evidence" value="ECO:0000318"/>
    <property type="project" value="GO_Central"/>
</dbReference>
<name>A0A8J0U7E4_XENLA</name>
<dbReference type="KEGG" id="xla:108705414"/>
<dbReference type="InterPro" id="IPR052921">
    <property type="entry name" value="GPCR1_Superfamily_Member"/>
</dbReference>
<organism evidence="15 16">
    <name type="scientific">Xenopus laevis</name>
    <name type="common">African clawed frog</name>
    <dbReference type="NCBI Taxonomy" id="8355"/>
    <lineage>
        <taxon>Eukaryota</taxon>
        <taxon>Metazoa</taxon>
        <taxon>Chordata</taxon>
        <taxon>Craniata</taxon>
        <taxon>Vertebrata</taxon>
        <taxon>Euteleostomi</taxon>
        <taxon>Amphibia</taxon>
        <taxon>Batrachia</taxon>
        <taxon>Anura</taxon>
        <taxon>Pipoidea</taxon>
        <taxon>Pipidae</taxon>
        <taxon>Xenopodinae</taxon>
        <taxon>Xenopus</taxon>
        <taxon>Xenopus</taxon>
    </lineage>
</organism>
<feature type="transmembrane region" description="Helical" evidence="13">
    <location>
        <begin position="269"/>
        <end position="292"/>
    </location>
</feature>
<gene>
    <name evidence="16" type="primary">LOC108705414</name>
</gene>
<feature type="transmembrane region" description="Helical" evidence="13">
    <location>
        <begin position="198"/>
        <end position="217"/>
    </location>
</feature>
<keyword evidence="3" id="KW-0716">Sensory transduction</keyword>
<dbReference type="FunFam" id="1.20.1070.10:FF:000024">
    <property type="entry name" value="Olfactory receptor"/>
    <property type="match status" value="1"/>
</dbReference>
<dbReference type="OrthoDB" id="6147321at2759"/>
<dbReference type="PANTHER" id="PTHR26451:SF1003">
    <property type="entry name" value="OLFACTORY RECEPTOR 51L1-LIKE"/>
    <property type="match status" value="1"/>
</dbReference>
<dbReference type="GO" id="GO:0004930">
    <property type="term" value="F:G protein-coupled receptor activity"/>
    <property type="evidence" value="ECO:0007669"/>
    <property type="project" value="UniProtKB-KW"/>
</dbReference>
<evidence type="ECO:0000256" key="13">
    <source>
        <dbReference type="SAM" id="Phobius"/>
    </source>
</evidence>
<keyword evidence="7" id="KW-0297">G-protein coupled receptor</keyword>
<keyword evidence="2" id="KW-1003">Cell membrane</keyword>
<feature type="domain" description="G-protein coupled receptors family 1 profile" evidence="14">
    <location>
        <begin position="40"/>
        <end position="290"/>
    </location>
</feature>
<evidence type="ECO:0000256" key="9">
    <source>
        <dbReference type="ARBA" id="ARBA00023157"/>
    </source>
</evidence>
<dbReference type="PRINTS" id="PR00245">
    <property type="entry name" value="OLFACTORYR"/>
</dbReference>
<keyword evidence="6 13" id="KW-1133">Transmembrane helix</keyword>
<feature type="transmembrane region" description="Helical" evidence="13">
    <location>
        <begin position="238"/>
        <end position="257"/>
    </location>
</feature>
<keyword evidence="5" id="KW-0552">Olfaction</keyword>
<feature type="transmembrane region" description="Helical" evidence="13">
    <location>
        <begin position="97"/>
        <end position="119"/>
    </location>
</feature>
<evidence type="ECO:0000256" key="10">
    <source>
        <dbReference type="ARBA" id="ARBA00023170"/>
    </source>
</evidence>
<proteinExistence type="predicted"/>
<dbReference type="GO" id="GO:0005886">
    <property type="term" value="C:plasma membrane"/>
    <property type="evidence" value="ECO:0007669"/>
    <property type="project" value="UniProtKB-SubCell"/>
</dbReference>
<keyword evidence="4 13" id="KW-0812">Transmembrane</keyword>
<dbReference type="Gene3D" id="1.20.1070.10">
    <property type="entry name" value="Rhodopsin 7-helix transmembrane proteins"/>
    <property type="match status" value="1"/>
</dbReference>
<keyword evidence="12" id="KW-0807">Transducer</keyword>
<dbReference type="GeneID" id="108705414"/>
<comment type="subcellular location">
    <subcellularLocation>
        <location evidence="1">Cell membrane</location>
        <topology evidence="1">Multi-pass membrane protein</topology>
    </subcellularLocation>
</comment>
<keyword evidence="10 16" id="KW-0675">Receptor</keyword>